<keyword evidence="1 3" id="KW-0732">Signal</keyword>
<dbReference type="InterPro" id="IPR011043">
    <property type="entry name" value="Gal_Oxase/kelch_b-propeller"/>
</dbReference>
<dbReference type="InterPro" id="IPR015202">
    <property type="entry name" value="GO-like_E_set"/>
</dbReference>
<dbReference type="EMBL" id="JABBJJ010000040">
    <property type="protein sequence ID" value="NMO15458.1"/>
    <property type="molecule type" value="Genomic_DNA"/>
</dbReference>
<evidence type="ECO:0000256" key="3">
    <source>
        <dbReference type="SAM" id="SignalP"/>
    </source>
</evidence>
<organism evidence="6 7">
    <name type="scientific">Pyxidicoccus fallax</name>
    <dbReference type="NCBI Taxonomy" id="394095"/>
    <lineage>
        <taxon>Bacteria</taxon>
        <taxon>Pseudomonadati</taxon>
        <taxon>Myxococcota</taxon>
        <taxon>Myxococcia</taxon>
        <taxon>Myxococcales</taxon>
        <taxon>Cystobacterineae</taxon>
        <taxon>Myxococcaceae</taxon>
        <taxon>Pyxidicoccus</taxon>
    </lineage>
</organism>
<evidence type="ECO:0000259" key="5">
    <source>
        <dbReference type="Pfam" id="PF09118"/>
    </source>
</evidence>
<name>A0A848LGY9_9BACT</name>
<dbReference type="PANTHER" id="PTHR32208:SF21">
    <property type="entry name" value="LOW QUALITY PROTEIN: ALDEHYDE OXIDASE GLOX-LIKE"/>
    <property type="match status" value="1"/>
</dbReference>
<feature type="domain" description="Glyoxal oxidase N-terminal" evidence="4">
    <location>
        <begin position="78"/>
        <end position="216"/>
    </location>
</feature>
<sequence length="655" mass="70722">MAPRGRAVLLVACVLLWGGSARAQDPSQVGQWTFLGTWPMSATHANLLPNGKVFVFGEFEEGVERPVLWDPVTGVLERAVAPDYNIFCAGHSLLADGRLLVTGGHIDSHVGLSHTSIYDGATDSWFRGPDMNDKRWYPTNVTLPNGDVAILAGETEGPGTINELVQVYQMGAHDSGPAHTLRNLSTAVRNLPYYPRMFVAPNGKLFFSAPRRATLFLDWYGTGTWWEHGRSLFGGRTYGSAVYLDGKVMLLGGGDPPTATVELIDLNQPRPAWRYVASMSLPRRQTNATLLPDGTVLVTGGSSASGFNNAAGAVKYAEVFNPATETWTRLASSRDFHGYHATSLLLPDGRVLHGGGRNVRTMEVFSPPYLFKGPRPTVSSVPGVVEPGKTFRVTTPRAASIRKVTLIGLGAPTHAIDQGQRFLTLDFTPAADGLTITAPATNVDAPPGPYLLFLVDEQGVPSVGEMVTVALVTPKLRRVVSFSDTWKYNDHGVDLGPGWNQRDHDDSAWRSGPGQLGYGDGDEGTLLTRTTPSQPSVYFRKRITLDRPVTRAQLEVLFDDGIGVWVNGVPVFTRNMDKGTGFNEYASASVSNEYARATVPLTGNPFVLGENVIAVMVKQVNATSDDLTFALGLELEQTDGQPGPGHVDAGDAHRR</sequence>
<evidence type="ECO:0000256" key="1">
    <source>
        <dbReference type="ARBA" id="ARBA00022729"/>
    </source>
</evidence>
<feature type="signal peptide" evidence="3">
    <location>
        <begin position="1"/>
        <end position="23"/>
    </location>
</feature>
<proteinExistence type="predicted"/>
<keyword evidence="7" id="KW-1185">Reference proteome</keyword>
<feature type="region of interest" description="Disordered" evidence="2">
    <location>
        <begin position="636"/>
        <end position="655"/>
    </location>
</feature>
<dbReference type="CDD" id="cd02851">
    <property type="entry name" value="E_set_GO_C"/>
    <property type="match status" value="1"/>
</dbReference>
<feature type="domain" description="Galactose oxidase-like Early set" evidence="5">
    <location>
        <begin position="375"/>
        <end position="469"/>
    </location>
</feature>
<dbReference type="Gene3D" id="2.60.40.10">
    <property type="entry name" value="Immunoglobulins"/>
    <property type="match status" value="1"/>
</dbReference>
<dbReference type="SUPFAM" id="SSF50965">
    <property type="entry name" value="Galactose oxidase, central domain"/>
    <property type="match status" value="1"/>
</dbReference>
<dbReference type="Proteomes" id="UP000518300">
    <property type="component" value="Unassembled WGS sequence"/>
</dbReference>
<reference evidence="6 7" key="1">
    <citation type="submission" date="2020-04" db="EMBL/GenBank/DDBJ databases">
        <title>Draft genome of Pyxidicoccus fallax type strain.</title>
        <authorList>
            <person name="Whitworth D.E."/>
        </authorList>
    </citation>
    <scope>NUCLEOTIDE SEQUENCE [LARGE SCALE GENOMIC DNA]</scope>
    <source>
        <strain evidence="6 7">DSM 14698</strain>
    </source>
</reference>
<dbReference type="InterPro" id="IPR006652">
    <property type="entry name" value="Kelch_1"/>
</dbReference>
<dbReference type="InterPro" id="IPR037293">
    <property type="entry name" value="Gal_Oxidase_central_sf"/>
</dbReference>
<dbReference type="InterPro" id="IPR013783">
    <property type="entry name" value="Ig-like_fold"/>
</dbReference>
<evidence type="ECO:0000313" key="6">
    <source>
        <dbReference type="EMBL" id="NMO15458.1"/>
    </source>
</evidence>
<dbReference type="SUPFAM" id="SSF49785">
    <property type="entry name" value="Galactose-binding domain-like"/>
    <property type="match status" value="1"/>
</dbReference>
<dbReference type="Gene3D" id="2.60.120.260">
    <property type="entry name" value="Galactose-binding domain-like"/>
    <property type="match status" value="1"/>
</dbReference>
<dbReference type="SMART" id="SM00612">
    <property type="entry name" value="Kelch"/>
    <property type="match status" value="3"/>
</dbReference>
<dbReference type="RefSeq" id="WP_169344752.1">
    <property type="nucleotide sequence ID" value="NZ_JABBJJ010000040.1"/>
</dbReference>
<dbReference type="AlphaFoldDB" id="A0A848LGY9"/>
<evidence type="ECO:0000259" key="4">
    <source>
        <dbReference type="Pfam" id="PF07250"/>
    </source>
</evidence>
<comment type="caution">
    <text evidence="6">The sequence shown here is derived from an EMBL/GenBank/DDBJ whole genome shotgun (WGS) entry which is preliminary data.</text>
</comment>
<dbReference type="InterPro" id="IPR009880">
    <property type="entry name" value="Glyoxal_oxidase_N"/>
</dbReference>
<feature type="chain" id="PRO_5032880350" evidence="3">
    <location>
        <begin position="24"/>
        <end position="655"/>
    </location>
</feature>
<dbReference type="Pfam" id="PF07250">
    <property type="entry name" value="Glyoxal_oxid_N"/>
    <property type="match status" value="1"/>
</dbReference>
<evidence type="ECO:0000256" key="2">
    <source>
        <dbReference type="SAM" id="MobiDB-lite"/>
    </source>
</evidence>
<evidence type="ECO:0000313" key="7">
    <source>
        <dbReference type="Proteomes" id="UP000518300"/>
    </source>
</evidence>
<dbReference type="SUPFAM" id="SSF81296">
    <property type="entry name" value="E set domains"/>
    <property type="match status" value="1"/>
</dbReference>
<protein>
    <submittedName>
        <fullName evidence="6">DUF1929 domain-containing protein</fullName>
    </submittedName>
</protein>
<dbReference type="InterPro" id="IPR008979">
    <property type="entry name" value="Galactose-bd-like_sf"/>
</dbReference>
<dbReference type="PANTHER" id="PTHR32208">
    <property type="entry name" value="SECRETED PROTEIN-RELATED"/>
    <property type="match status" value="1"/>
</dbReference>
<gene>
    <name evidence="6" type="ORF">HG543_11420</name>
</gene>
<dbReference type="Pfam" id="PF09118">
    <property type="entry name" value="GO-like_E_set"/>
    <property type="match status" value="1"/>
</dbReference>
<dbReference type="Gene3D" id="2.130.10.80">
    <property type="entry name" value="Galactose oxidase/kelch, beta-propeller"/>
    <property type="match status" value="1"/>
</dbReference>
<accession>A0A848LGY9</accession>
<dbReference type="InterPro" id="IPR014756">
    <property type="entry name" value="Ig_E-set"/>
</dbReference>